<organism evidence="1 2">
    <name type="scientific">Trichomalopsis sarcophagae</name>
    <dbReference type="NCBI Taxonomy" id="543379"/>
    <lineage>
        <taxon>Eukaryota</taxon>
        <taxon>Metazoa</taxon>
        <taxon>Ecdysozoa</taxon>
        <taxon>Arthropoda</taxon>
        <taxon>Hexapoda</taxon>
        <taxon>Insecta</taxon>
        <taxon>Pterygota</taxon>
        <taxon>Neoptera</taxon>
        <taxon>Endopterygota</taxon>
        <taxon>Hymenoptera</taxon>
        <taxon>Apocrita</taxon>
        <taxon>Proctotrupomorpha</taxon>
        <taxon>Chalcidoidea</taxon>
        <taxon>Pteromalidae</taxon>
        <taxon>Pteromalinae</taxon>
        <taxon>Trichomalopsis</taxon>
    </lineage>
</organism>
<feature type="non-terminal residue" evidence="1">
    <location>
        <position position="1"/>
    </location>
</feature>
<keyword evidence="2" id="KW-1185">Reference proteome</keyword>
<name>A0A232EHD8_9HYME</name>
<reference evidence="1 2" key="1">
    <citation type="journal article" date="2017" name="Curr. Biol.">
        <title>The Evolution of Venom by Co-option of Single-Copy Genes.</title>
        <authorList>
            <person name="Martinson E.O."/>
            <person name="Mrinalini"/>
            <person name="Kelkar Y.D."/>
            <person name="Chang C.H."/>
            <person name="Werren J.H."/>
        </authorList>
    </citation>
    <scope>NUCLEOTIDE SEQUENCE [LARGE SCALE GENOMIC DNA]</scope>
    <source>
        <strain evidence="1 2">Alberta</strain>
        <tissue evidence="1">Whole body</tissue>
    </source>
</reference>
<evidence type="ECO:0000313" key="1">
    <source>
        <dbReference type="EMBL" id="OXU17754.1"/>
    </source>
</evidence>
<evidence type="ECO:0000313" key="2">
    <source>
        <dbReference type="Proteomes" id="UP000215335"/>
    </source>
</evidence>
<dbReference type="Proteomes" id="UP000215335">
    <property type="component" value="Unassembled WGS sequence"/>
</dbReference>
<proteinExistence type="predicted"/>
<dbReference type="EMBL" id="NNAY01004532">
    <property type="protein sequence ID" value="OXU17754.1"/>
    <property type="molecule type" value="Genomic_DNA"/>
</dbReference>
<protein>
    <submittedName>
        <fullName evidence="1">Uncharacterized protein</fullName>
    </submittedName>
</protein>
<comment type="caution">
    <text evidence="1">The sequence shown here is derived from an EMBL/GenBank/DDBJ whole genome shotgun (WGS) entry which is preliminary data.</text>
</comment>
<sequence>PSQLTAPLAAPDHEVSNRRIIQDSLNAHELAVHITNNKLYPLLNENIPVINSLPLVQKSQNPFTQSALSDQPHNVKKILDAALFTINTNFWLGHATIQFTQKKKPIIQTEQLHLACKLIKIDFLIAQNLLILHVEIPLSDKTSYQKYKIDTVPVFIGNSSDEVLIKPVDDYIDIQKPRSFVHFFLSQHEISKCIVRHQTYLGLTPARIETSLTIFPEQDYLTLNWR</sequence>
<gene>
    <name evidence="1" type="ORF">TSAR_011478</name>
</gene>
<dbReference type="AlphaFoldDB" id="A0A232EHD8"/>
<accession>A0A232EHD8</accession>